<proteinExistence type="predicted"/>
<accession>A0A4Y8LH91</accession>
<dbReference type="PANTHER" id="PTHR31302:SF0">
    <property type="entry name" value="TRANSMEMBRANE PROTEIN WITH METALLOPHOSPHOESTERASE DOMAIN"/>
    <property type="match status" value="1"/>
</dbReference>
<dbReference type="EMBL" id="SORX01000004">
    <property type="protein sequence ID" value="TFE01713.1"/>
    <property type="molecule type" value="Genomic_DNA"/>
</dbReference>
<reference evidence="2 3" key="1">
    <citation type="submission" date="2019-03" db="EMBL/GenBank/DDBJ databases">
        <authorList>
            <person name="Yang Y."/>
        </authorList>
    </citation>
    <scope>NUCLEOTIDE SEQUENCE [LARGE SCALE GENOMIC DNA]</scope>
    <source>
        <strain evidence="2 3">ASL-1</strain>
    </source>
</reference>
<evidence type="ECO:0000313" key="2">
    <source>
        <dbReference type="EMBL" id="TFE01713.1"/>
    </source>
</evidence>
<feature type="domain" description="Calcineurin-like phosphoesterase" evidence="1">
    <location>
        <begin position="47"/>
        <end position="250"/>
    </location>
</feature>
<dbReference type="PANTHER" id="PTHR31302">
    <property type="entry name" value="TRANSMEMBRANE PROTEIN WITH METALLOPHOSPHOESTERASE DOMAIN-RELATED"/>
    <property type="match status" value="1"/>
</dbReference>
<dbReference type="Proteomes" id="UP000297776">
    <property type="component" value="Unassembled WGS sequence"/>
</dbReference>
<dbReference type="InterPro" id="IPR029052">
    <property type="entry name" value="Metallo-depent_PP-like"/>
</dbReference>
<evidence type="ECO:0000313" key="3">
    <source>
        <dbReference type="Proteomes" id="UP000297776"/>
    </source>
</evidence>
<keyword evidence="3" id="KW-1185">Reference proteome</keyword>
<dbReference type="OrthoDB" id="9780884at2"/>
<comment type="caution">
    <text evidence="2">The sequence shown here is derived from an EMBL/GenBank/DDBJ whole genome shotgun (WGS) entry which is preliminary data.</text>
</comment>
<dbReference type="AlphaFoldDB" id="A0A4Y8LH91"/>
<gene>
    <name evidence="2" type="ORF">E2626_09090</name>
</gene>
<dbReference type="InterPro" id="IPR004843">
    <property type="entry name" value="Calcineurin-like_PHP"/>
</dbReference>
<dbReference type="GO" id="GO:0016787">
    <property type="term" value="F:hydrolase activity"/>
    <property type="evidence" value="ECO:0007669"/>
    <property type="project" value="InterPro"/>
</dbReference>
<organism evidence="2 3">
    <name type="scientific">Jeotgalibacillus salarius</name>
    <dbReference type="NCBI Taxonomy" id="546023"/>
    <lineage>
        <taxon>Bacteria</taxon>
        <taxon>Bacillati</taxon>
        <taxon>Bacillota</taxon>
        <taxon>Bacilli</taxon>
        <taxon>Bacillales</taxon>
        <taxon>Caryophanaceae</taxon>
        <taxon>Jeotgalibacillus</taxon>
    </lineage>
</organism>
<evidence type="ECO:0000259" key="1">
    <source>
        <dbReference type="Pfam" id="PF00149"/>
    </source>
</evidence>
<dbReference type="RefSeq" id="WP_134381428.1">
    <property type="nucleotide sequence ID" value="NZ_SORX01000004.1"/>
</dbReference>
<sequence length="328" mass="37563">MKKYKVVIAGLMICPLLIFQYYKDNQWIVIKQHDIQLPELSSGESVTILQVTDLHEKKFGKEQQHLIEKINESEYDMIIFTGDLMAERTNEDFGMIFSLIERIDNRDLAYFVQGNTDPPVYQLNDQNEVEKSDFVKGLEERNVKLLEGPEKIQTGNTSLTLVNYDLASAALDGTFQYVARRTLTELERSIKYENYQNDLLAAFQEPLKSSETIVGVTHYPVVDNQIDYLLSVGHQNVELIDLIIAGHYHGGQIRIPFMGAFFVPEGWYDNQLLPPQNRVKGLWEYEGIQQYVSTGLGSSNAIPFLNFRLFNPPEINLITLKSAESQNN</sequence>
<dbReference type="SUPFAM" id="SSF56300">
    <property type="entry name" value="Metallo-dependent phosphatases"/>
    <property type="match status" value="1"/>
</dbReference>
<dbReference type="Pfam" id="PF00149">
    <property type="entry name" value="Metallophos"/>
    <property type="match status" value="1"/>
</dbReference>
<dbReference type="InterPro" id="IPR051158">
    <property type="entry name" value="Metallophosphoesterase_sf"/>
</dbReference>
<dbReference type="Gene3D" id="3.60.21.10">
    <property type="match status" value="1"/>
</dbReference>
<protein>
    <recommendedName>
        <fullName evidence="1">Calcineurin-like phosphoesterase domain-containing protein</fullName>
    </recommendedName>
</protein>
<name>A0A4Y8LH91_9BACL</name>